<comment type="subcellular location">
    <subcellularLocation>
        <location evidence="1">Secreted</location>
    </subcellularLocation>
</comment>
<evidence type="ECO:0000313" key="5">
    <source>
        <dbReference type="Proteomes" id="UP000305729"/>
    </source>
</evidence>
<dbReference type="GO" id="GO:0005615">
    <property type="term" value="C:extracellular space"/>
    <property type="evidence" value="ECO:0007669"/>
    <property type="project" value="TreeGrafter"/>
</dbReference>
<evidence type="ECO:0000256" key="3">
    <source>
        <dbReference type="ARBA" id="ARBA00023157"/>
    </source>
</evidence>
<keyword evidence="3" id="KW-1015">Disulfide bond</keyword>
<proteinExistence type="predicted"/>
<dbReference type="RefSeq" id="WP_125562561.1">
    <property type="nucleotide sequence ID" value="NZ_CP045430.1"/>
</dbReference>
<organism evidence="4 5">
    <name type="scientific">Pseudoalteromonas rubra</name>
    <dbReference type="NCBI Taxonomy" id="43658"/>
    <lineage>
        <taxon>Bacteria</taxon>
        <taxon>Pseudomonadati</taxon>
        <taxon>Pseudomonadota</taxon>
        <taxon>Gammaproteobacteria</taxon>
        <taxon>Alteromonadales</taxon>
        <taxon>Pseudoalteromonadaceae</taxon>
        <taxon>Pseudoalteromonas</taxon>
    </lineage>
</organism>
<dbReference type="PANTHER" id="PTHR15040:SF3">
    <property type="entry name" value="SI:DKEY-14D8.6-RELATED"/>
    <property type="match status" value="1"/>
</dbReference>
<dbReference type="GO" id="GO:0031012">
    <property type="term" value="C:extracellular matrix"/>
    <property type="evidence" value="ECO:0007669"/>
    <property type="project" value="TreeGrafter"/>
</dbReference>
<protein>
    <submittedName>
        <fullName evidence="4">Uncharacterized protein</fullName>
    </submittedName>
</protein>
<dbReference type="OrthoDB" id="6289736at2"/>
<dbReference type="PANTHER" id="PTHR15040">
    <property type="entry name" value="DERMATOPONTIN-RELATED"/>
    <property type="match status" value="1"/>
</dbReference>
<accession>A0A5S3UVX4</accession>
<dbReference type="Proteomes" id="UP000305729">
    <property type="component" value="Chromosome 2"/>
</dbReference>
<dbReference type="GO" id="GO:0030199">
    <property type="term" value="P:collagen fibril organization"/>
    <property type="evidence" value="ECO:0007669"/>
    <property type="project" value="TreeGrafter"/>
</dbReference>
<dbReference type="AlphaFoldDB" id="A0A5S3UVX4"/>
<evidence type="ECO:0000256" key="2">
    <source>
        <dbReference type="ARBA" id="ARBA00022525"/>
    </source>
</evidence>
<dbReference type="EMBL" id="CP045430">
    <property type="protein sequence ID" value="QPB85754.1"/>
    <property type="molecule type" value="Genomic_DNA"/>
</dbReference>
<dbReference type="InterPro" id="IPR026645">
    <property type="entry name" value="Dermatopontin"/>
</dbReference>
<evidence type="ECO:0000313" key="4">
    <source>
        <dbReference type="EMBL" id="QPB85754.1"/>
    </source>
</evidence>
<dbReference type="Pfam" id="PF14704">
    <property type="entry name" value="DERM"/>
    <property type="match status" value="1"/>
</dbReference>
<sequence length="265" mass="29152">MKVSSIGKIATLFLSFTTLSAFAAQDAANYMEYNLGDSIYRIPASQAKNVDEIIELIDSQNDVSEYGVVSLKADVPNAALSTSDFTMQAGGTLRLYSTFNAGYLNDFDAVLSYTCPNNMFIKSVSSYHDNRREDRRFNIECGKYTTSAGARLYRKSLSWTGYVNSYDQAFNYTCPAGKFLVGMYSVHSNRHEDRVFKFACAAMAESSASGFALSAETCSTVGPTNFDQPWHLGSNGALVGMSSRHSNSHEDRETSVSFCTSVSDW</sequence>
<name>A0A5S3UVX4_9GAMM</name>
<reference evidence="4 5" key="1">
    <citation type="submission" date="2019-10" db="EMBL/GenBank/DDBJ databases">
        <title>Pseudoalteromonas rubra S4059.</title>
        <authorList>
            <person name="Paulsen S."/>
            <person name="Wang X."/>
        </authorList>
    </citation>
    <scope>NUCLEOTIDE SEQUENCE [LARGE SCALE GENOMIC DNA]</scope>
    <source>
        <strain evidence="4 5">S4059</strain>
    </source>
</reference>
<keyword evidence="2" id="KW-0964">Secreted</keyword>
<gene>
    <name evidence="4" type="ORF">CWC22_022375</name>
</gene>
<evidence type="ECO:0000256" key="1">
    <source>
        <dbReference type="ARBA" id="ARBA00004613"/>
    </source>
</evidence>